<feature type="compositionally biased region" description="Basic and acidic residues" evidence="1">
    <location>
        <begin position="1"/>
        <end position="16"/>
    </location>
</feature>
<feature type="region of interest" description="Disordered" evidence="1">
    <location>
        <begin position="946"/>
        <end position="974"/>
    </location>
</feature>
<name>A0AAN7W0D2_9PEZI</name>
<feature type="compositionally biased region" description="Basic and acidic residues" evidence="1">
    <location>
        <begin position="416"/>
        <end position="426"/>
    </location>
</feature>
<organism evidence="2 3">
    <name type="scientific">Elasticomyces elasticus</name>
    <dbReference type="NCBI Taxonomy" id="574655"/>
    <lineage>
        <taxon>Eukaryota</taxon>
        <taxon>Fungi</taxon>
        <taxon>Dikarya</taxon>
        <taxon>Ascomycota</taxon>
        <taxon>Pezizomycotina</taxon>
        <taxon>Dothideomycetes</taxon>
        <taxon>Dothideomycetidae</taxon>
        <taxon>Mycosphaerellales</taxon>
        <taxon>Teratosphaeriaceae</taxon>
        <taxon>Elasticomyces</taxon>
    </lineage>
</organism>
<feature type="region of interest" description="Disordered" evidence="1">
    <location>
        <begin position="1"/>
        <end position="150"/>
    </location>
</feature>
<reference evidence="2" key="1">
    <citation type="submission" date="2023-08" db="EMBL/GenBank/DDBJ databases">
        <title>Black Yeasts Isolated from many extreme environments.</title>
        <authorList>
            <person name="Coleine C."/>
            <person name="Stajich J.E."/>
            <person name="Selbmann L."/>
        </authorList>
    </citation>
    <scope>NUCLEOTIDE SEQUENCE</scope>
    <source>
        <strain evidence="2">CCFEE 5810</strain>
    </source>
</reference>
<feature type="compositionally biased region" description="Polar residues" evidence="1">
    <location>
        <begin position="22"/>
        <end position="38"/>
    </location>
</feature>
<sequence>MPLTERDINTHRDAPRNKRHSIQQGISYSRLNDENTPSPAIRGKTTKTTPLSERLLAPTKSSAAKAAATTPRTPGPTTPQPRVNSKLPRRTTPNTAPSGTAKAASRPGSSSDTGEVTRDKVTAAGRTRLRQTTSRPESQTDKPLPPRPVVSLATTLSPTKDSRSLVDAIEKPLQQSVDEGLRDWPAMMPKPINDMATKGTMTYELEAPMTATSLGIFSPDRLDIGVLHSLVNRSVSACDDHETASDRSSSTTFLSAEDGNVLASAYNGDDTHALQRPSNSSERMMHGDCNESSPLGDGQLSHPRRDASLPAQYAHNLASNSSFDRELSPVDYNIVMPNTLGCNTDSRPHSPSPASFSRPRPSSISHGRGLPSPNTTATNAARVLRAQKTASRIPIPDPKKAMLVDVKSRTSAATQKSDHAPRFGSRRLDAPDTLKILDQGIKRRQMNQPKRTNTSHSTATTETSSTHTYVQSEYPAVDRSKTNTPENTFANSSSDEEEIVTPTYQVDFGTNTGHQDKLIDGRTNSYYHSAAVRLFDGAVSALGRTPPPTSPYTDPLQTIQSQVVLPTQDEGGTLLSASAHGRKPSDLKTLNKRLSELHNAHADYTAARIGDRARVPESIKYSLLELLNEYTNEDRHLSKEGHAGLDAETKKHITRTLSMLEGNGTPAHTDVDNETLLRLFGHLKRGLEKQPGSVSFADNAAAAEQFLAQPTGDAVESYDPSNAADAFYCPIVAHEANAADVESHLSSTEAIASKWSESTASVDASFPRSDHTPPGQKYAASRAGYAAPQRAPPEPPRSIGYPSRIASKANTLIGPGGSGPATPPAPIRRISSPTLGKSKPGSVRAARETMKGGFARTTASADSKKTSKLPSPSAKSLQLHEGGQRGRVPSAEEPRTLSDTPVASKTRSRSKSRYVMDKINGLFSSKRDKRGSTMPPIPSIAELDAMPDLNTDNTSDVSLVPRSARGPTGTKMPTMSPIIERAAIDTSRLDTPTSVNTPVDSVLAGDDGNQALQNWTATLVTKAARERDPVRKARLVSFAKVLNDSLISAREAQISAETAQHAAKSAQLSYEMTQQSVAMLQRLAASLTTRGPRR</sequence>
<feature type="compositionally biased region" description="Low complexity" evidence="1">
    <location>
        <begin position="57"/>
        <end position="72"/>
    </location>
</feature>
<accession>A0AAN7W0D2</accession>
<feature type="region of interest" description="Disordered" evidence="1">
    <location>
        <begin position="341"/>
        <end position="376"/>
    </location>
</feature>
<feature type="region of interest" description="Disordered" evidence="1">
    <location>
        <begin position="443"/>
        <end position="499"/>
    </location>
</feature>
<feature type="region of interest" description="Disordered" evidence="1">
    <location>
        <begin position="406"/>
        <end position="426"/>
    </location>
</feature>
<feature type="compositionally biased region" description="Low complexity" evidence="1">
    <location>
        <begin position="352"/>
        <end position="365"/>
    </location>
</feature>
<proteinExistence type="predicted"/>
<gene>
    <name evidence="2" type="ORF">LTR97_010425</name>
</gene>
<dbReference type="Proteomes" id="UP001310594">
    <property type="component" value="Unassembled WGS sequence"/>
</dbReference>
<evidence type="ECO:0000313" key="3">
    <source>
        <dbReference type="Proteomes" id="UP001310594"/>
    </source>
</evidence>
<protein>
    <submittedName>
        <fullName evidence="2">Uncharacterized protein</fullName>
    </submittedName>
</protein>
<feature type="compositionally biased region" description="Polar residues" evidence="1">
    <location>
        <begin position="482"/>
        <end position="493"/>
    </location>
</feature>
<dbReference type="AlphaFoldDB" id="A0AAN7W0D2"/>
<evidence type="ECO:0000313" key="2">
    <source>
        <dbReference type="EMBL" id="KAK5692949.1"/>
    </source>
</evidence>
<feature type="compositionally biased region" description="Low complexity" evidence="1">
    <location>
        <begin position="452"/>
        <end position="468"/>
    </location>
</feature>
<dbReference type="EMBL" id="JAVRQU010000018">
    <property type="protein sequence ID" value="KAK5692949.1"/>
    <property type="molecule type" value="Genomic_DNA"/>
</dbReference>
<feature type="region of interest" description="Disordered" evidence="1">
    <location>
        <begin position="762"/>
        <end position="916"/>
    </location>
</feature>
<evidence type="ECO:0000256" key="1">
    <source>
        <dbReference type="SAM" id="MobiDB-lite"/>
    </source>
</evidence>
<feature type="region of interest" description="Disordered" evidence="1">
    <location>
        <begin position="264"/>
        <end position="305"/>
    </location>
</feature>
<comment type="caution">
    <text evidence="2">The sequence shown here is derived from an EMBL/GenBank/DDBJ whole genome shotgun (WGS) entry which is preliminary data.</text>
</comment>